<comment type="caution">
    <text evidence="1">The sequence shown here is derived from an EMBL/GenBank/DDBJ whole genome shotgun (WGS) entry which is preliminary data.</text>
</comment>
<organism evidence="1 2">
    <name type="scientific">Candida boidinii</name>
    <name type="common">Yeast</name>
    <dbReference type="NCBI Taxonomy" id="5477"/>
    <lineage>
        <taxon>Eukaryota</taxon>
        <taxon>Fungi</taxon>
        <taxon>Dikarya</taxon>
        <taxon>Ascomycota</taxon>
        <taxon>Saccharomycotina</taxon>
        <taxon>Pichiomycetes</taxon>
        <taxon>Pichiales</taxon>
        <taxon>Pichiaceae</taxon>
        <taxon>Ogataea</taxon>
        <taxon>Ogataea/Candida clade</taxon>
    </lineage>
</organism>
<dbReference type="Proteomes" id="UP001165101">
    <property type="component" value="Unassembled WGS sequence"/>
</dbReference>
<reference evidence="1" key="1">
    <citation type="submission" date="2023-04" db="EMBL/GenBank/DDBJ databases">
        <title>Candida boidinii NBRC 1967.</title>
        <authorList>
            <person name="Ichikawa N."/>
            <person name="Sato H."/>
            <person name="Tonouchi N."/>
        </authorList>
    </citation>
    <scope>NUCLEOTIDE SEQUENCE</scope>
    <source>
        <strain evidence="1">NBRC 1967</strain>
    </source>
</reference>
<dbReference type="EMBL" id="BSXV01001695">
    <property type="protein sequence ID" value="GME93643.1"/>
    <property type="molecule type" value="Genomic_DNA"/>
</dbReference>
<proteinExistence type="predicted"/>
<protein>
    <submittedName>
        <fullName evidence="1">Unnamed protein product</fullName>
    </submittedName>
</protein>
<accession>A0ACB5TS05</accession>
<gene>
    <name evidence="1" type="ORF">Cboi01_000321600</name>
</gene>
<keyword evidence="2" id="KW-1185">Reference proteome</keyword>
<evidence type="ECO:0000313" key="1">
    <source>
        <dbReference type="EMBL" id="GME93643.1"/>
    </source>
</evidence>
<sequence length="410" mass="45761">MAFKSTQNFSGKKMLESLNFLGGNFMCASSRESLIYQASVFNTDIEKMFHLLSDTVARPQLTESEIEEQVNTASYELNEIWMQSDLILPELFQQVAYGSKNLGSPLLCPAENLPLINRDSLLRYRDLFFKPENLVVAVSGTEVAKAEELTEKYLSDFKGTNTEKIIKDAAKYTGGEFSLPSPPEMAYMQEFHHIHVGFEGVPIQNDDVYKLATLQMLIGGGGSFSAGGPGKGMYSRAYTRILNQYGFVESCKSFIHNFTDSGLFGISLSCIPQADKVMGELIGYELSLLFDHSIGKGGLSENEVSRAKNQLMSSLMMNLESKMVQLEDMGRQVQIYGKRVDVMEMCRKIEKVTRNDLIDIAQRILTGSEPTIVIQGDREAFGDVKGTLTKFGLGIDGKSFKSENKKKNWF</sequence>
<evidence type="ECO:0000313" key="2">
    <source>
        <dbReference type="Proteomes" id="UP001165101"/>
    </source>
</evidence>
<name>A0ACB5TS05_CANBO</name>